<keyword evidence="2" id="KW-1185">Reference proteome</keyword>
<organism evidence="1 2">
    <name type="scientific">Cylicocyclus nassatus</name>
    <name type="common">Nematode worm</name>
    <dbReference type="NCBI Taxonomy" id="53992"/>
    <lineage>
        <taxon>Eukaryota</taxon>
        <taxon>Metazoa</taxon>
        <taxon>Ecdysozoa</taxon>
        <taxon>Nematoda</taxon>
        <taxon>Chromadorea</taxon>
        <taxon>Rhabditida</taxon>
        <taxon>Rhabditina</taxon>
        <taxon>Rhabditomorpha</taxon>
        <taxon>Strongyloidea</taxon>
        <taxon>Strongylidae</taxon>
        <taxon>Cylicocyclus</taxon>
    </lineage>
</organism>
<gene>
    <name evidence="1" type="ORF">CYNAS_LOCUS22298</name>
</gene>
<name>A0AA36HGD9_CYLNA</name>
<protein>
    <submittedName>
        <fullName evidence="1">Uncharacterized protein</fullName>
    </submittedName>
</protein>
<dbReference type="AlphaFoldDB" id="A0AA36HGD9"/>
<sequence length="72" mass="8150">MPVNVKKNLLYKTKRSIQKYFAEVHCFLCTCTLSFISDEHSLRRFISTRLVSSCGSSLHFHAAKGASPSLKE</sequence>
<evidence type="ECO:0000313" key="2">
    <source>
        <dbReference type="Proteomes" id="UP001176961"/>
    </source>
</evidence>
<dbReference type="Proteomes" id="UP001176961">
    <property type="component" value="Unassembled WGS sequence"/>
</dbReference>
<dbReference type="EMBL" id="CATQJL010000326">
    <property type="protein sequence ID" value="CAJ0610315.1"/>
    <property type="molecule type" value="Genomic_DNA"/>
</dbReference>
<proteinExistence type="predicted"/>
<reference evidence="1" key="1">
    <citation type="submission" date="2023-07" db="EMBL/GenBank/DDBJ databases">
        <authorList>
            <consortium name="CYATHOMIX"/>
        </authorList>
    </citation>
    <scope>NUCLEOTIDE SEQUENCE</scope>
    <source>
        <strain evidence="1">N/A</strain>
    </source>
</reference>
<comment type="caution">
    <text evidence="1">The sequence shown here is derived from an EMBL/GenBank/DDBJ whole genome shotgun (WGS) entry which is preliminary data.</text>
</comment>
<accession>A0AA36HGD9</accession>
<evidence type="ECO:0000313" key="1">
    <source>
        <dbReference type="EMBL" id="CAJ0610315.1"/>
    </source>
</evidence>